<dbReference type="GO" id="GO:0005851">
    <property type="term" value="C:eukaryotic translation initiation factor 2B complex"/>
    <property type="evidence" value="ECO:0007669"/>
    <property type="project" value="TreeGrafter"/>
</dbReference>
<dbReference type="Proteomes" id="UP000015103">
    <property type="component" value="Unassembled WGS sequence"/>
</dbReference>
<organism evidence="3 4">
    <name type="scientific">Rhodnius prolixus</name>
    <name type="common">Triatomid bug</name>
    <dbReference type="NCBI Taxonomy" id="13249"/>
    <lineage>
        <taxon>Eukaryota</taxon>
        <taxon>Metazoa</taxon>
        <taxon>Ecdysozoa</taxon>
        <taxon>Arthropoda</taxon>
        <taxon>Hexapoda</taxon>
        <taxon>Insecta</taxon>
        <taxon>Pterygota</taxon>
        <taxon>Neoptera</taxon>
        <taxon>Paraneoptera</taxon>
        <taxon>Hemiptera</taxon>
        <taxon>Heteroptera</taxon>
        <taxon>Panheteroptera</taxon>
        <taxon>Cimicomorpha</taxon>
        <taxon>Reduviidae</taxon>
        <taxon>Triatominae</taxon>
        <taxon>Rhodnius</taxon>
    </lineage>
</organism>
<feature type="region of interest" description="Disordered" evidence="2">
    <location>
        <begin position="251"/>
        <end position="271"/>
    </location>
</feature>
<dbReference type="PROSITE" id="PS51363">
    <property type="entry name" value="W2"/>
    <property type="match status" value="1"/>
</dbReference>
<protein>
    <submittedName>
        <fullName evidence="3">W2 domain-containing protein</fullName>
    </submittedName>
</protein>
<evidence type="ECO:0000313" key="4">
    <source>
        <dbReference type="Proteomes" id="UP000015103"/>
    </source>
</evidence>
<keyword evidence="1" id="KW-0963">Cytoplasm</keyword>
<dbReference type="InterPro" id="IPR003307">
    <property type="entry name" value="W2_domain"/>
</dbReference>
<dbReference type="PANTHER" id="PTHR45887">
    <property type="entry name" value="TRANSLATION INITIATION FACTOR EIF-2B SUBUNIT EPSILON"/>
    <property type="match status" value="1"/>
</dbReference>
<dbReference type="SUPFAM" id="SSF51161">
    <property type="entry name" value="Trimeric LpxA-like enzymes"/>
    <property type="match status" value="1"/>
</dbReference>
<dbReference type="InterPro" id="IPR056764">
    <property type="entry name" value="LbH_EIF2B3/5"/>
</dbReference>
<evidence type="ECO:0000256" key="1">
    <source>
        <dbReference type="ARBA" id="ARBA00022490"/>
    </source>
</evidence>
<evidence type="ECO:0000256" key="2">
    <source>
        <dbReference type="SAM" id="MobiDB-lite"/>
    </source>
</evidence>
<feature type="compositionally biased region" description="Acidic residues" evidence="2">
    <location>
        <begin position="251"/>
        <end position="268"/>
    </location>
</feature>
<dbReference type="GO" id="GO:0031369">
    <property type="term" value="F:translation initiation factor binding"/>
    <property type="evidence" value="ECO:0007669"/>
    <property type="project" value="InterPro"/>
</dbReference>
<dbReference type="Gene3D" id="1.25.40.180">
    <property type="match status" value="1"/>
</dbReference>
<dbReference type="EnsemblMetazoa" id="RPRC006654-RA">
    <property type="protein sequence ID" value="RPRC006654-PA"/>
    <property type="gene ID" value="RPRC006654"/>
</dbReference>
<dbReference type="InterPro" id="IPR016024">
    <property type="entry name" value="ARM-type_fold"/>
</dbReference>
<keyword evidence="4" id="KW-1185">Reference proteome</keyword>
<dbReference type="Pfam" id="PF02020">
    <property type="entry name" value="W2"/>
    <property type="match status" value="1"/>
</dbReference>
<dbReference type="InParanoid" id="T1HRI4"/>
<dbReference type="HOGENOM" id="CLU_012507_2_0_1"/>
<dbReference type="OMA" id="LAQSCKI"/>
<evidence type="ECO:0000313" key="3">
    <source>
        <dbReference type="EnsemblMetazoa" id="RPRC006654-PA"/>
    </source>
</evidence>
<dbReference type="STRING" id="13249.T1HRI4"/>
<reference evidence="3" key="1">
    <citation type="submission" date="2015-05" db="UniProtKB">
        <authorList>
            <consortium name="EnsemblMetazoa"/>
        </authorList>
    </citation>
    <scope>IDENTIFICATION</scope>
</reference>
<dbReference type="Gene3D" id="2.160.10.10">
    <property type="entry name" value="Hexapeptide repeat proteins"/>
    <property type="match status" value="1"/>
</dbReference>
<dbReference type="GO" id="GO:0003743">
    <property type="term" value="F:translation initiation factor activity"/>
    <property type="evidence" value="ECO:0007669"/>
    <property type="project" value="TreeGrafter"/>
</dbReference>
<dbReference type="InterPro" id="IPR044123">
    <property type="entry name" value="W2_eIF2B_epsilon"/>
</dbReference>
<sequence>MHNRCSSIKKNINIEVNLLLEHENIDIRCDLLDTKICICSVTVPPLFSDNFDFQTRDDFVRGLLMDEEILASTVYSYVLPSSEYAASVTSWQNYHYISHDVIHRWTYPLVPDMFVDEHYSYKRKHIYIQEDVTLAQGCSLFEDVVIGGGSIIQENVDISCSVIGKKCKISANSSVTNSHLFSNVIIESGCKIDYCVIAEGCVVKEGVKLTSCILGPGVILDKDKVLENVRLQASKPLGEFEAISEKAYEYIPDDEDDNEEESESDSEIEGVRKRTWRGLKLVPPHATVDDTSESEASASERGSPVQEDTNLFYNEVVDSLLRGYEDKLPCDNLVLELNSSRFAYNVSVNEVNYYVVKAIVTLKDDFSWEALSAKLKYFMPLFVNYVRNEMAMADCLQAIEDCTEMQPQLVLVIMNLIHLLYKKDILSEESILEWYKNPRSDSIEEIRKKVRPFIYWLEEAETSETEEE</sequence>
<dbReference type="VEuPathDB" id="VectorBase:RPRC006654"/>
<dbReference type="Pfam" id="PF25084">
    <property type="entry name" value="LbH_EIF2B"/>
    <property type="match status" value="1"/>
</dbReference>
<dbReference type="AlphaFoldDB" id="T1HRI4"/>
<dbReference type="PANTHER" id="PTHR45887:SF1">
    <property type="entry name" value="TRANSLATION INITIATION FACTOR EIF-2B SUBUNIT EPSILON"/>
    <property type="match status" value="1"/>
</dbReference>
<dbReference type="eggNOG" id="KOG1461">
    <property type="taxonomic scope" value="Eukaryota"/>
</dbReference>
<dbReference type="FunCoup" id="T1HRI4">
    <property type="interactions" value="1880"/>
</dbReference>
<name>T1HRI4_RHOPR</name>
<proteinExistence type="predicted"/>
<accession>T1HRI4</accession>
<dbReference type="InterPro" id="IPR011004">
    <property type="entry name" value="Trimer_LpxA-like_sf"/>
</dbReference>
<dbReference type="GO" id="GO:0005085">
    <property type="term" value="F:guanyl-nucleotide exchange factor activity"/>
    <property type="evidence" value="ECO:0007669"/>
    <property type="project" value="InterPro"/>
</dbReference>
<dbReference type="SMART" id="SM00515">
    <property type="entry name" value="eIF5C"/>
    <property type="match status" value="1"/>
</dbReference>
<dbReference type="EMBL" id="ACPB03022414">
    <property type="status" value="NOT_ANNOTATED_CDS"/>
    <property type="molecule type" value="Genomic_DNA"/>
</dbReference>
<dbReference type="SUPFAM" id="SSF48371">
    <property type="entry name" value="ARM repeat"/>
    <property type="match status" value="1"/>
</dbReference>
<dbReference type="InterPro" id="IPR051956">
    <property type="entry name" value="eIF2B_epsilon"/>
</dbReference>
<dbReference type="CDD" id="cd11558">
    <property type="entry name" value="W2_eIF2B_epsilon"/>
    <property type="match status" value="1"/>
</dbReference>
<feature type="region of interest" description="Disordered" evidence="2">
    <location>
        <begin position="285"/>
        <end position="305"/>
    </location>
</feature>